<evidence type="ECO:0000256" key="1">
    <source>
        <dbReference type="ARBA" id="ARBA00023002"/>
    </source>
</evidence>
<organism evidence="3">
    <name type="scientific">marine sediment metagenome</name>
    <dbReference type="NCBI Taxonomy" id="412755"/>
    <lineage>
        <taxon>unclassified sequences</taxon>
        <taxon>metagenomes</taxon>
        <taxon>ecological metagenomes</taxon>
    </lineage>
</organism>
<feature type="non-terminal residue" evidence="3">
    <location>
        <position position="191"/>
    </location>
</feature>
<proteinExistence type="predicted"/>
<reference evidence="3" key="1">
    <citation type="journal article" date="2014" name="Front. Microbiol.">
        <title>High frequency of phylogenetically diverse reductive dehalogenase-homologous genes in deep subseafloor sedimentary metagenomes.</title>
        <authorList>
            <person name="Kawai M."/>
            <person name="Futagami T."/>
            <person name="Toyoda A."/>
            <person name="Takaki Y."/>
            <person name="Nishi S."/>
            <person name="Hori S."/>
            <person name="Arai W."/>
            <person name="Tsubouchi T."/>
            <person name="Morono Y."/>
            <person name="Uchiyama I."/>
            <person name="Ito T."/>
            <person name="Fujiyama A."/>
            <person name="Inagaki F."/>
            <person name="Takami H."/>
        </authorList>
    </citation>
    <scope>NUCLEOTIDE SEQUENCE</scope>
    <source>
        <strain evidence="3">Expedition CK06-06</strain>
    </source>
</reference>
<evidence type="ECO:0000313" key="3">
    <source>
        <dbReference type="EMBL" id="GAF72663.1"/>
    </source>
</evidence>
<dbReference type="GO" id="GO:0006631">
    <property type="term" value="P:fatty acid metabolic process"/>
    <property type="evidence" value="ECO:0007669"/>
    <property type="project" value="InterPro"/>
</dbReference>
<dbReference type="GO" id="GO:0070403">
    <property type="term" value="F:NAD+ binding"/>
    <property type="evidence" value="ECO:0007669"/>
    <property type="project" value="InterPro"/>
</dbReference>
<dbReference type="InterPro" id="IPR036291">
    <property type="entry name" value="NAD(P)-bd_dom_sf"/>
</dbReference>
<dbReference type="EMBL" id="BARS01009298">
    <property type="protein sequence ID" value="GAF72663.1"/>
    <property type="molecule type" value="Genomic_DNA"/>
</dbReference>
<dbReference type="GO" id="GO:0016491">
    <property type="term" value="F:oxidoreductase activity"/>
    <property type="evidence" value="ECO:0007669"/>
    <property type="project" value="UniProtKB-KW"/>
</dbReference>
<dbReference type="FunFam" id="3.40.50.720:FF:000009">
    <property type="entry name" value="Fatty oxidation complex, alpha subunit"/>
    <property type="match status" value="1"/>
</dbReference>
<dbReference type="PANTHER" id="PTHR48075">
    <property type="entry name" value="3-HYDROXYACYL-COA DEHYDROGENASE FAMILY PROTEIN"/>
    <property type="match status" value="1"/>
</dbReference>
<name>X0RV45_9ZZZZ</name>
<dbReference type="PANTHER" id="PTHR48075:SF5">
    <property type="entry name" value="3-HYDROXYBUTYRYL-COA DEHYDROGENASE"/>
    <property type="match status" value="1"/>
</dbReference>
<dbReference type="Pfam" id="PF02737">
    <property type="entry name" value="3HCDH_N"/>
    <property type="match status" value="1"/>
</dbReference>
<gene>
    <name evidence="3" type="ORF">S01H1_17512</name>
</gene>
<keyword evidence="1" id="KW-0560">Oxidoreductase</keyword>
<evidence type="ECO:0000259" key="2">
    <source>
        <dbReference type="Pfam" id="PF02737"/>
    </source>
</evidence>
<dbReference type="InterPro" id="IPR006176">
    <property type="entry name" value="3-OHacyl-CoA_DH_NAD-bd"/>
</dbReference>
<sequence>MAIKNIFVIGAGTMGNGIAQVSAQAGYSVTMSDIKDEFVSKGMAAIEKSLDRMIKKGTLQENEKTEIMARIKTTTDTGDAKDADLVIEAAPEVLELKKSIFKQLAEVCKADAILATNTSSLPIGEIAAATGRADKVIGIHFMNPVPVMKGVEVIPGRNTSEETLAAAKEYVKSIDKEPCEARDYAGFIVSR</sequence>
<dbReference type="AlphaFoldDB" id="X0RV45"/>
<comment type="caution">
    <text evidence="3">The sequence shown here is derived from an EMBL/GenBank/DDBJ whole genome shotgun (WGS) entry which is preliminary data.</text>
</comment>
<protein>
    <recommendedName>
        <fullName evidence="2">3-hydroxyacyl-CoA dehydrogenase NAD binding domain-containing protein</fullName>
    </recommendedName>
</protein>
<feature type="domain" description="3-hydroxyacyl-CoA dehydrogenase NAD binding" evidence="2">
    <location>
        <begin position="6"/>
        <end position="183"/>
    </location>
</feature>
<dbReference type="Gene3D" id="3.40.50.720">
    <property type="entry name" value="NAD(P)-binding Rossmann-like Domain"/>
    <property type="match status" value="1"/>
</dbReference>
<dbReference type="SUPFAM" id="SSF51735">
    <property type="entry name" value="NAD(P)-binding Rossmann-fold domains"/>
    <property type="match status" value="1"/>
</dbReference>
<accession>X0RV45</accession>